<evidence type="ECO:0000256" key="1">
    <source>
        <dbReference type="ARBA" id="ARBA00007733"/>
    </source>
</evidence>
<sequence>MLILVGNVQGTMSSLASPVSLGRSFIGVSSSSRMSHSVVKRVSLSKGNFNKGKKRWHCVSLSVCRYSVTTTDFIADQGNSVSLDSNSNDDDSKGSGDSGSGASFGLKPPPKPVLKSSDNNPILGSSSGLGGLSRNSEGSDDVDERNKVIESLGEVLEKAEKLENSKLDGERSNGSINRPARPEINAKPMNDKPVNSLQKHKAKTLKSIWRKGDSVATVQKVVKEVPKPNIKREVGESQIGGGANVTSSQSGDPQPPSRPQPTLQSRPFIAPPPVKKPIILKDDRGQAETPVPSKEKKAPILIDKFASKKPVVDPVIARSVLSPSKSGKAPATGRFRDDYRKKGASGGEGPRRRMVVNDDGIPDEISGTARKGRKWSKASRKAARLQAAKDAAPVKVEILEVSDKGMLVEELAYNLAIGEGEILGALYSKGVKPDGVQTLDKDMVKMICKDYDVEVIDADPFKIEGLVKRREILEENDLDKLKDRPPVITIMGHVDHGKTTLLDYIRKTKVAASEAGGITQGIGAYKVQVPVDGKTLPCVFLDTPGHEAFGAMRARGASVTDIAIVVVAADDGIRPQTNEAIAHAKAAGVPIIIAINKIDKDGANPERVMQELSTIGLMPEDWGGDVPMVQISALQGKNVDDLLETVMLVGELQELKANPDRSAMGTVIEAGLDKSKGPFATFIVQNGTLRRGDIVVCGGAFGKVRALFDDGGKRVDAATPSIPVQVIGLNNVPVAGDEFEVVESLDTARERAESRVLSLRDERISAKAGDGKVTLSSLASAVSSGKLAGLDLHQLNIILKVDLQGSIEAVKQALQVLPQDNVTLKFLLETTGDVSTSDVDLAAASRAIIFGFNVKAPGSVKSYADNKAVEIRLYRVIYELIDDVRKAMEGLLDSVEEQVTIGSAEIRAVFSSGSGRVAGCMVTEGKVTKGCGIRVIRKGKIVHVGILDSLRRVKEIVKEVNAGLECGLATEDYDDWEEGDILEAFNTVEKRRTLEEASASMAAAVEGVGGA</sequence>
<organism evidence="10 11">
    <name type="scientific">Cicer arietinum</name>
    <name type="common">Chickpea</name>
    <name type="synonym">Garbanzo</name>
    <dbReference type="NCBI Taxonomy" id="3827"/>
    <lineage>
        <taxon>Eukaryota</taxon>
        <taxon>Viridiplantae</taxon>
        <taxon>Streptophyta</taxon>
        <taxon>Embryophyta</taxon>
        <taxon>Tracheophyta</taxon>
        <taxon>Spermatophyta</taxon>
        <taxon>Magnoliopsida</taxon>
        <taxon>eudicotyledons</taxon>
        <taxon>Gunneridae</taxon>
        <taxon>Pentapetalae</taxon>
        <taxon>rosids</taxon>
        <taxon>fabids</taxon>
        <taxon>Fabales</taxon>
        <taxon>Fabaceae</taxon>
        <taxon>Papilionoideae</taxon>
        <taxon>50 kb inversion clade</taxon>
        <taxon>NPAAA clade</taxon>
        <taxon>Hologalegina</taxon>
        <taxon>IRL clade</taxon>
        <taxon>Cicereae</taxon>
        <taxon>Cicer</taxon>
    </lineage>
</organism>
<dbReference type="InterPro" id="IPR023115">
    <property type="entry name" value="TIF_IF2_dom3"/>
</dbReference>
<dbReference type="InterPro" id="IPR053905">
    <property type="entry name" value="EF-G-like_DII"/>
</dbReference>
<dbReference type="CDD" id="cd01887">
    <property type="entry name" value="IF2_eIF5B"/>
    <property type="match status" value="1"/>
</dbReference>
<comment type="function">
    <text evidence="6">One of the essential components for the initiation of protein synthesis. Protects formylmethionyl-tRNA from spontaneous hydrolysis and promotes its binding to the 30S ribosomal subunits. Also involved in the hydrolysis of GTP during the formation of the 70S ribosomal complex.</text>
</comment>
<evidence type="ECO:0000256" key="6">
    <source>
        <dbReference type="ARBA" id="ARBA00025162"/>
    </source>
</evidence>
<dbReference type="InterPro" id="IPR005225">
    <property type="entry name" value="Small_GTP-bd"/>
</dbReference>
<dbReference type="InterPro" id="IPR015760">
    <property type="entry name" value="TIF_IF2"/>
</dbReference>
<keyword evidence="2 11" id="KW-0396">Initiation factor</keyword>
<evidence type="ECO:0000313" key="11">
    <source>
        <dbReference type="RefSeq" id="XP_004488715.1"/>
    </source>
</evidence>
<protein>
    <recommendedName>
        <fullName evidence="7">Translation initiation factor IF-2, chloroplastic</fullName>
    </recommendedName>
</protein>
<proteinExistence type="inferred from homology"/>
<keyword evidence="10" id="KW-1185">Reference proteome</keyword>
<evidence type="ECO:0000259" key="9">
    <source>
        <dbReference type="PROSITE" id="PS51722"/>
    </source>
</evidence>
<dbReference type="STRING" id="3827.A0A1S2XFT8"/>
<dbReference type="eggNOG" id="KOG1145">
    <property type="taxonomic scope" value="Eukaryota"/>
</dbReference>
<feature type="domain" description="Tr-type G" evidence="9">
    <location>
        <begin position="483"/>
        <end position="656"/>
    </location>
</feature>
<dbReference type="InterPro" id="IPR000795">
    <property type="entry name" value="T_Tr_GTP-bd_dom"/>
</dbReference>
<dbReference type="CDD" id="cd03692">
    <property type="entry name" value="mtIF2_IVc"/>
    <property type="match status" value="1"/>
</dbReference>
<dbReference type="KEGG" id="cam:101490436"/>
<dbReference type="Pfam" id="PF22042">
    <property type="entry name" value="EF-G_D2"/>
    <property type="match status" value="1"/>
</dbReference>
<keyword evidence="4" id="KW-0648">Protein biosynthesis</keyword>
<dbReference type="CDD" id="cd03702">
    <property type="entry name" value="IF2_mtIF2_II"/>
    <property type="match status" value="1"/>
</dbReference>
<dbReference type="Proteomes" id="UP000087171">
    <property type="component" value="Chromosome Ca1"/>
</dbReference>
<dbReference type="NCBIfam" id="TIGR00487">
    <property type="entry name" value="IF-2"/>
    <property type="match status" value="1"/>
</dbReference>
<dbReference type="InterPro" id="IPR027417">
    <property type="entry name" value="P-loop_NTPase"/>
</dbReference>
<evidence type="ECO:0000256" key="4">
    <source>
        <dbReference type="ARBA" id="ARBA00022917"/>
    </source>
</evidence>
<reference evidence="10" key="1">
    <citation type="journal article" date="2013" name="Nat. Biotechnol.">
        <title>Draft genome sequence of chickpea (Cicer arietinum) provides a resource for trait improvement.</title>
        <authorList>
            <person name="Varshney R.K."/>
            <person name="Song C."/>
            <person name="Saxena R.K."/>
            <person name="Azam S."/>
            <person name="Yu S."/>
            <person name="Sharpe A.G."/>
            <person name="Cannon S."/>
            <person name="Baek J."/>
            <person name="Rosen B.D."/>
            <person name="Tar'an B."/>
            <person name="Millan T."/>
            <person name="Zhang X."/>
            <person name="Ramsay L.D."/>
            <person name="Iwata A."/>
            <person name="Wang Y."/>
            <person name="Nelson W."/>
            <person name="Farmer A.D."/>
            <person name="Gaur P.M."/>
            <person name="Soderlund C."/>
            <person name="Penmetsa R.V."/>
            <person name="Xu C."/>
            <person name="Bharti A.K."/>
            <person name="He W."/>
            <person name="Winter P."/>
            <person name="Zhao S."/>
            <person name="Hane J.K."/>
            <person name="Carrasquilla-Garcia N."/>
            <person name="Condie J.A."/>
            <person name="Upadhyaya H.D."/>
            <person name="Luo M.C."/>
            <person name="Thudi M."/>
            <person name="Gowda C.L."/>
            <person name="Singh N.P."/>
            <person name="Lichtenzveig J."/>
            <person name="Gali K.K."/>
            <person name="Rubio J."/>
            <person name="Nadarajan N."/>
            <person name="Dolezel J."/>
            <person name="Bansal K.C."/>
            <person name="Xu X."/>
            <person name="Edwards D."/>
            <person name="Zhang G."/>
            <person name="Kahl G."/>
            <person name="Gil J."/>
            <person name="Singh K.B."/>
            <person name="Datta S.K."/>
            <person name="Jackson S.A."/>
            <person name="Wang J."/>
            <person name="Cook D.R."/>
        </authorList>
    </citation>
    <scope>NUCLEOTIDE SEQUENCE [LARGE SCALE GENOMIC DNA]</scope>
    <source>
        <strain evidence="10">cv. CDC Frontier</strain>
    </source>
</reference>
<evidence type="ECO:0000256" key="2">
    <source>
        <dbReference type="ARBA" id="ARBA00022540"/>
    </source>
</evidence>
<dbReference type="SUPFAM" id="SSF50447">
    <property type="entry name" value="Translation proteins"/>
    <property type="match status" value="2"/>
</dbReference>
<keyword evidence="3" id="KW-0547">Nucleotide-binding</keyword>
<dbReference type="SUPFAM" id="SSF52540">
    <property type="entry name" value="P-loop containing nucleoside triphosphate hydrolases"/>
    <property type="match status" value="1"/>
</dbReference>
<dbReference type="NCBIfam" id="TIGR00231">
    <property type="entry name" value="small_GTP"/>
    <property type="match status" value="1"/>
</dbReference>
<comment type="similarity">
    <text evidence="1">Belongs to the TRAFAC class translation factor GTPase superfamily. Classic translation factor GTPase family. IF-2 subfamily.</text>
</comment>
<dbReference type="PaxDb" id="3827-XP_004488715.1"/>
<feature type="compositionally biased region" description="Basic and acidic residues" evidence="8">
    <location>
        <begin position="160"/>
        <end position="171"/>
    </location>
</feature>
<dbReference type="FunFam" id="3.40.50.10050:FF:000001">
    <property type="entry name" value="Translation initiation factor IF-2"/>
    <property type="match status" value="1"/>
</dbReference>
<dbReference type="InterPro" id="IPR036925">
    <property type="entry name" value="TIF_IF2_dom3_sf"/>
</dbReference>
<dbReference type="InterPro" id="IPR044145">
    <property type="entry name" value="IF2_II"/>
</dbReference>
<evidence type="ECO:0000256" key="5">
    <source>
        <dbReference type="ARBA" id="ARBA00023134"/>
    </source>
</evidence>
<dbReference type="Gene3D" id="3.40.50.300">
    <property type="entry name" value="P-loop containing nucleotide triphosphate hydrolases"/>
    <property type="match status" value="1"/>
</dbReference>
<dbReference type="HAMAP" id="MF_00100_B">
    <property type="entry name" value="IF_2_B"/>
    <property type="match status" value="1"/>
</dbReference>
<dbReference type="GO" id="GO:0005525">
    <property type="term" value="F:GTP binding"/>
    <property type="evidence" value="ECO:0007669"/>
    <property type="project" value="UniProtKB-KW"/>
</dbReference>
<dbReference type="FunFam" id="2.40.30.10:FF:000054">
    <property type="entry name" value="Translation initiation factor IF-2"/>
    <property type="match status" value="1"/>
</dbReference>
<evidence type="ECO:0000256" key="8">
    <source>
        <dbReference type="SAM" id="MobiDB-lite"/>
    </source>
</evidence>
<dbReference type="SUPFAM" id="SSF52156">
    <property type="entry name" value="Initiation factor IF2/eIF5b, domain 3"/>
    <property type="match status" value="1"/>
</dbReference>
<dbReference type="InterPro" id="IPR000178">
    <property type="entry name" value="TF_IF2_bacterial-like"/>
</dbReference>
<feature type="region of interest" description="Disordered" evidence="8">
    <location>
        <begin position="160"/>
        <end position="197"/>
    </location>
</feature>
<dbReference type="GeneID" id="101490436"/>
<dbReference type="Pfam" id="PF04760">
    <property type="entry name" value="IF2_N"/>
    <property type="match status" value="1"/>
</dbReference>
<accession>A0A1S2XFT8</accession>
<dbReference type="Pfam" id="PF00009">
    <property type="entry name" value="GTP_EFTU"/>
    <property type="match status" value="1"/>
</dbReference>
<feature type="region of interest" description="Disordered" evidence="8">
    <location>
        <begin position="78"/>
        <end position="145"/>
    </location>
</feature>
<gene>
    <name evidence="11" type="primary">LOC101490436</name>
</gene>
<reference evidence="11" key="2">
    <citation type="submission" date="2025-08" db="UniProtKB">
        <authorList>
            <consortium name="RefSeq"/>
        </authorList>
    </citation>
    <scope>IDENTIFICATION</scope>
    <source>
        <tissue evidence="11">Etiolated seedlings</tissue>
    </source>
</reference>
<dbReference type="RefSeq" id="XP_004488715.1">
    <property type="nucleotide sequence ID" value="XM_004488658.3"/>
</dbReference>
<dbReference type="Gene3D" id="3.40.50.10050">
    <property type="entry name" value="Translation initiation factor IF- 2, domain 3"/>
    <property type="match status" value="1"/>
</dbReference>
<dbReference type="Gene3D" id="2.40.30.10">
    <property type="entry name" value="Translation factors"/>
    <property type="match status" value="2"/>
</dbReference>
<dbReference type="FunFam" id="3.40.50.300:FF:000019">
    <property type="entry name" value="Translation initiation factor IF-2"/>
    <property type="match status" value="1"/>
</dbReference>
<dbReference type="InterPro" id="IPR009000">
    <property type="entry name" value="Transl_B-barrel_sf"/>
</dbReference>
<feature type="region of interest" description="Disordered" evidence="8">
    <location>
        <begin position="228"/>
        <end position="277"/>
    </location>
</feature>
<keyword evidence="5" id="KW-0342">GTP-binding</keyword>
<dbReference type="GO" id="GO:0005737">
    <property type="term" value="C:cytoplasm"/>
    <property type="evidence" value="ECO:0007669"/>
    <property type="project" value="TreeGrafter"/>
</dbReference>
<dbReference type="PROSITE" id="PS51722">
    <property type="entry name" value="G_TR_2"/>
    <property type="match status" value="1"/>
</dbReference>
<dbReference type="Pfam" id="PF11987">
    <property type="entry name" value="IF-2"/>
    <property type="match status" value="1"/>
</dbReference>
<feature type="region of interest" description="Disordered" evidence="8">
    <location>
        <begin position="322"/>
        <end position="377"/>
    </location>
</feature>
<dbReference type="GO" id="GO:0003924">
    <property type="term" value="F:GTPase activity"/>
    <property type="evidence" value="ECO:0007669"/>
    <property type="project" value="InterPro"/>
</dbReference>
<dbReference type="GO" id="GO:0003743">
    <property type="term" value="F:translation initiation factor activity"/>
    <property type="evidence" value="ECO:0007669"/>
    <property type="project" value="UniProtKB-KW"/>
</dbReference>
<dbReference type="PRINTS" id="PR00315">
    <property type="entry name" value="ELONGATNFCT"/>
</dbReference>
<dbReference type="OrthoDB" id="361630at2759"/>
<name>A0A1S2XFT8_CICAR</name>
<dbReference type="PANTHER" id="PTHR43381">
    <property type="entry name" value="TRANSLATION INITIATION FACTOR IF-2-RELATED"/>
    <property type="match status" value="1"/>
</dbReference>
<evidence type="ECO:0000256" key="3">
    <source>
        <dbReference type="ARBA" id="ARBA00022741"/>
    </source>
</evidence>
<dbReference type="AlphaFoldDB" id="A0A1S2XFT8"/>
<dbReference type="PANTHER" id="PTHR43381:SF5">
    <property type="entry name" value="TR-TYPE G DOMAIN-CONTAINING PROTEIN"/>
    <property type="match status" value="1"/>
</dbReference>
<evidence type="ECO:0000256" key="7">
    <source>
        <dbReference type="ARBA" id="ARBA00044105"/>
    </source>
</evidence>
<dbReference type="InterPro" id="IPR006847">
    <property type="entry name" value="IF2_N"/>
</dbReference>
<dbReference type="PROSITE" id="PS01176">
    <property type="entry name" value="IF2"/>
    <property type="match status" value="1"/>
</dbReference>
<dbReference type="FunFam" id="2.40.30.10:FF:000008">
    <property type="entry name" value="Translation initiation factor IF-2"/>
    <property type="match status" value="1"/>
</dbReference>
<evidence type="ECO:0000313" key="10">
    <source>
        <dbReference type="Proteomes" id="UP000087171"/>
    </source>
</evidence>